<dbReference type="AlphaFoldDB" id="A0A6V7QWD8"/>
<dbReference type="SUPFAM" id="SSF51735">
    <property type="entry name" value="NAD(P)-binding Rossmann-fold domains"/>
    <property type="match status" value="1"/>
</dbReference>
<dbReference type="InterPro" id="IPR036291">
    <property type="entry name" value="NAD(P)-bd_dom_sf"/>
</dbReference>
<reference evidence="1" key="1">
    <citation type="submission" date="2020-07" db="EMBL/GenBank/DDBJ databases">
        <authorList>
            <person name="Lin J."/>
        </authorList>
    </citation>
    <scope>NUCLEOTIDE SEQUENCE</scope>
</reference>
<dbReference type="PANTHER" id="PTHR44375:SF2">
    <property type="entry name" value="BETA-KETOACYL-ACP REDUCTASE-LIKE PROTEIN-RELATED"/>
    <property type="match status" value="1"/>
</dbReference>
<organism evidence="1">
    <name type="scientific">Ananas comosus var. bracteatus</name>
    <name type="common">red pineapple</name>
    <dbReference type="NCBI Taxonomy" id="296719"/>
    <lineage>
        <taxon>Eukaryota</taxon>
        <taxon>Viridiplantae</taxon>
        <taxon>Streptophyta</taxon>
        <taxon>Embryophyta</taxon>
        <taxon>Tracheophyta</taxon>
        <taxon>Spermatophyta</taxon>
        <taxon>Magnoliopsida</taxon>
        <taxon>Liliopsida</taxon>
        <taxon>Poales</taxon>
        <taxon>Bromeliaceae</taxon>
        <taxon>Bromelioideae</taxon>
        <taxon>Ananas</taxon>
    </lineage>
</organism>
<name>A0A6V7QWD8_ANACO</name>
<sequence>MSEITAALMQKEWLKTVCERTVPLRTYGTSDPALTSLVRYLIHDSSDYVTGNIFIVDSGVTLPEYYTVTPNRLGETHASGGSCVAEGSVEKEECWDALAGRRRVGEDSGSFEASLNPEEIKGETSTGQWDKIGRSSRNRFQFNPKTNNMAEGTRLRDLSEHLATLEGKLQKLTTDYQGKVRELSNQILEVKDVGQKHYEDLQAEATKRHDMVLRDNTIRHEELLKLLSTHAPPSKSVNRDNEDPNELRFQNHKFVGGSSQGRVRENKGKGILPVPEMDAEFDNDGSNFVVLERIKKRDLLQAKLKNEFLGPSVERQEETLISEAVKS</sequence>
<protein>
    <submittedName>
        <fullName evidence="1">Uncharacterized protein</fullName>
    </submittedName>
</protein>
<dbReference type="PANTHER" id="PTHR44375">
    <property type="entry name" value="BETA-KETOACYL-ACP REDUCTASE-LIKE PROTEIN-RELATED"/>
    <property type="match status" value="1"/>
</dbReference>
<dbReference type="EMBL" id="CAJEUB010000055">
    <property type="protein sequence ID" value="CAD1847503.1"/>
    <property type="molecule type" value="Genomic_DNA"/>
</dbReference>
<accession>A0A6V7QWD8</accession>
<proteinExistence type="predicted"/>
<gene>
    <name evidence="1" type="ORF">CB5_LOCUS30714</name>
</gene>
<evidence type="ECO:0000313" key="1">
    <source>
        <dbReference type="EMBL" id="CAD1847503.1"/>
    </source>
</evidence>